<evidence type="ECO:0000313" key="1">
    <source>
        <dbReference type="EMBL" id="MFD1630775.1"/>
    </source>
</evidence>
<organism evidence="1 2">
    <name type="scientific">Pseudopedobacter beijingensis</name>
    <dbReference type="NCBI Taxonomy" id="1207056"/>
    <lineage>
        <taxon>Bacteria</taxon>
        <taxon>Pseudomonadati</taxon>
        <taxon>Bacteroidota</taxon>
        <taxon>Sphingobacteriia</taxon>
        <taxon>Sphingobacteriales</taxon>
        <taxon>Sphingobacteriaceae</taxon>
        <taxon>Pseudopedobacter</taxon>
    </lineage>
</organism>
<reference evidence="2" key="1">
    <citation type="journal article" date="2019" name="Int. J. Syst. Evol. Microbiol.">
        <title>The Global Catalogue of Microorganisms (GCM) 10K type strain sequencing project: providing services to taxonomists for standard genome sequencing and annotation.</title>
        <authorList>
            <consortium name="The Broad Institute Genomics Platform"/>
            <consortium name="The Broad Institute Genome Sequencing Center for Infectious Disease"/>
            <person name="Wu L."/>
            <person name="Ma J."/>
        </authorList>
    </citation>
    <scope>NUCLEOTIDE SEQUENCE [LARGE SCALE GENOMIC DNA]</scope>
    <source>
        <strain evidence="2">CCUG 53762</strain>
    </source>
</reference>
<comment type="caution">
    <text evidence="1">The sequence shown here is derived from an EMBL/GenBank/DDBJ whole genome shotgun (WGS) entry which is preliminary data.</text>
</comment>
<accession>A0ABW4IDD3</accession>
<sequence length="58" mass="6510">MLRMFPQKLPKLSATPFAIKVYVIGLPVIAAKARAEFKVNGCFCFGLIWCIEQDHGLQ</sequence>
<dbReference type="RefSeq" id="WP_379663152.1">
    <property type="nucleotide sequence ID" value="NZ_JBHUDG010000019.1"/>
</dbReference>
<name>A0ABW4IDD3_9SPHI</name>
<keyword evidence="2" id="KW-1185">Reference proteome</keyword>
<evidence type="ECO:0000313" key="2">
    <source>
        <dbReference type="Proteomes" id="UP001597118"/>
    </source>
</evidence>
<proteinExistence type="predicted"/>
<gene>
    <name evidence="1" type="ORF">ACFSAH_12870</name>
</gene>
<protein>
    <submittedName>
        <fullName evidence="1">Uncharacterized protein</fullName>
    </submittedName>
</protein>
<dbReference type="EMBL" id="JBHUDG010000019">
    <property type="protein sequence ID" value="MFD1630775.1"/>
    <property type="molecule type" value="Genomic_DNA"/>
</dbReference>
<dbReference type="Proteomes" id="UP001597118">
    <property type="component" value="Unassembled WGS sequence"/>
</dbReference>